<evidence type="ECO:0000313" key="10">
    <source>
        <dbReference type="EMBL" id="WYY08844.1"/>
    </source>
</evidence>
<protein>
    <submittedName>
        <fullName evidence="10">Branched-chain amino acid ABC transporter permease</fullName>
    </submittedName>
</protein>
<feature type="transmembrane region" description="Helical" evidence="9">
    <location>
        <begin position="135"/>
        <end position="154"/>
    </location>
</feature>
<dbReference type="PANTHER" id="PTHR11795">
    <property type="entry name" value="BRANCHED-CHAIN AMINO ACID TRANSPORT SYSTEM PERMEASE PROTEIN LIVH"/>
    <property type="match status" value="1"/>
</dbReference>
<evidence type="ECO:0000256" key="4">
    <source>
        <dbReference type="ARBA" id="ARBA00022692"/>
    </source>
</evidence>
<comment type="similarity">
    <text evidence="8">Belongs to the binding-protein-dependent transport system permease family. LivHM subfamily.</text>
</comment>
<feature type="transmembrane region" description="Helical" evidence="9">
    <location>
        <begin position="184"/>
        <end position="203"/>
    </location>
</feature>
<keyword evidence="2" id="KW-0813">Transport</keyword>
<dbReference type="Pfam" id="PF02653">
    <property type="entry name" value="BPD_transp_2"/>
    <property type="match status" value="1"/>
</dbReference>
<name>A0ABZ2U7H8_9ACTN</name>
<comment type="subcellular location">
    <subcellularLocation>
        <location evidence="1">Cell membrane</location>
        <topology evidence="1">Multi-pass membrane protein</topology>
    </subcellularLocation>
</comment>
<dbReference type="Proteomes" id="UP001479933">
    <property type="component" value="Chromosome"/>
</dbReference>
<feature type="transmembrane region" description="Helical" evidence="9">
    <location>
        <begin position="6"/>
        <end position="27"/>
    </location>
</feature>
<dbReference type="RefSeq" id="WP_066169721.1">
    <property type="nucleotide sequence ID" value="NZ_CP136137.1"/>
</dbReference>
<dbReference type="EMBL" id="CP136137">
    <property type="protein sequence ID" value="WYY08844.1"/>
    <property type="molecule type" value="Genomic_DNA"/>
</dbReference>
<dbReference type="InterPro" id="IPR052157">
    <property type="entry name" value="BCAA_transport_permease"/>
</dbReference>
<feature type="transmembrane region" description="Helical" evidence="9">
    <location>
        <begin position="233"/>
        <end position="252"/>
    </location>
</feature>
<evidence type="ECO:0000256" key="1">
    <source>
        <dbReference type="ARBA" id="ARBA00004651"/>
    </source>
</evidence>
<evidence type="ECO:0000256" key="6">
    <source>
        <dbReference type="ARBA" id="ARBA00022989"/>
    </source>
</evidence>
<feature type="transmembrane region" description="Helical" evidence="9">
    <location>
        <begin position="89"/>
        <end position="110"/>
    </location>
</feature>
<feature type="transmembrane region" description="Helical" evidence="9">
    <location>
        <begin position="258"/>
        <end position="277"/>
    </location>
</feature>
<accession>A0ABZ2U7H8</accession>
<dbReference type="InterPro" id="IPR001851">
    <property type="entry name" value="ABC_transp_permease"/>
</dbReference>
<evidence type="ECO:0000256" key="2">
    <source>
        <dbReference type="ARBA" id="ARBA00022448"/>
    </source>
</evidence>
<dbReference type="CDD" id="cd06582">
    <property type="entry name" value="TM_PBP1_LivH_like"/>
    <property type="match status" value="1"/>
</dbReference>
<feature type="transmembrane region" description="Helical" evidence="9">
    <location>
        <begin position="59"/>
        <end position="77"/>
    </location>
</feature>
<keyword evidence="6 9" id="KW-1133">Transmembrane helix</keyword>
<feature type="transmembrane region" description="Helical" evidence="9">
    <location>
        <begin position="34"/>
        <end position="53"/>
    </location>
</feature>
<evidence type="ECO:0000256" key="8">
    <source>
        <dbReference type="ARBA" id="ARBA00037998"/>
    </source>
</evidence>
<keyword evidence="11" id="KW-1185">Reference proteome</keyword>
<sequence>MDLFLQYIVQGIFLGVTYGLIAVPLGLAHSAHGIVDAAVGGYAALAGIVALAIGGAVGVMAGLGVGVAAALVVAVIYRLLVRRGASDPVIVVAATFGVGLAIESIILTQFGKDARIHRLFTDSVDLGPVFIDPQYLINLATGVVLVAAVIVLLYKSTIGRQIRAAADNKAAALLAGVSVTRLQYLVFILEGLLAGVAGILLAYTVGLDFTSAVTLTLNAFGAAIIFGMRGPLACFAGGIVIGVIDSLVAGYVSGGMLTALPFIVVIGVLILMPRSTLVERP</sequence>
<evidence type="ECO:0000256" key="3">
    <source>
        <dbReference type="ARBA" id="ARBA00022475"/>
    </source>
</evidence>
<dbReference type="PANTHER" id="PTHR11795:SF450">
    <property type="entry name" value="ABC TRANSPORTER PERMEASE PROTEIN"/>
    <property type="match status" value="1"/>
</dbReference>
<keyword evidence="3" id="KW-1003">Cell membrane</keyword>
<evidence type="ECO:0000256" key="9">
    <source>
        <dbReference type="SAM" id="Phobius"/>
    </source>
</evidence>
<keyword evidence="5" id="KW-0029">Amino-acid transport</keyword>
<evidence type="ECO:0000313" key="11">
    <source>
        <dbReference type="Proteomes" id="UP001479933"/>
    </source>
</evidence>
<evidence type="ECO:0000256" key="7">
    <source>
        <dbReference type="ARBA" id="ARBA00023136"/>
    </source>
</evidence>
<proteinExistence type="inferred from homology"/>
<organism evidence="10 11">
    <name type="scientific">Gordonia hydrophobica</name>
    <dbReference type="NCBI Taxonomy" id="40516"/>
    <lineage>
        <taxon>Bacteria</taxon>
        <taxon>Bacillati</taxon>
        <taxon>Actinomycetota</taxon>
        <taxon>Actinomycetes</taxon>
        <taxon>Mycobacteriales</taxon>
        <taxon>Gordoniaceae</taxon>
        <taxon>Gordonia</taxon>
    </lineage>
</organism>
<keyword evidence="4 9" id="KW-0812">Transmembrane</keyword>
<gene>
    <name evidence="10" type="ORF">RVF87_07250</name>
</gene>
<reference evidence="10 11" key="1">
    <citation type="journal article" date="2023" name="Virus Evol.">
        <title>Computational host range prediction-The good, the bad, and the ugly.</title>
        <authorList>
            <person name="Howell A.A."/>
            <person name="Versoza C.J."/>
            <person name="Pfeifer S.P."/>
        </authorList>
    </citation>
    <scope>NUCLEOTIDE SEQUENCE [LARGE SCALE GENOMIC DNA]</scope>
    <source>
        <strain evidence="10 11">1610/1b</strain>
    </source>
</reference>
<keyword evidence="7 9" id="KW-0472">Membrane</keyword>
<evidence type="ECO:0000256" key="5">
    <source>
        <dbReference type="ARBA" id="ARBA00022970"/>
    </source>
</evidence>